<sequence>MTISLPALHAIAAGLTFNGFPEALSCPTATGTAIWTTTEQHELVKAHIAANVPAVEDNATKIELDKGASSLAFAYDKENKIYEFCFANGADLNKDGFDDPCSV</sequence>
<accession>A0A218YTR3</accession>
<comment type="caution">
    <text evidence="1">The sequence shown here is derived from an EMBL/GenBank/DDBJ whole genome shotgun (WGS) entry which is preliminary data.</text>
</comment>
<organism evidence="1 2">
    <name type="scientific">Diplocarpon coronariae</name>
    <dbReference type="NCBI Taxonomy" id="2795749"/>
    <lineage>
        <taxon>Eukaryota</taxon>
        <taxon>Fungi</taxon>
        <taxon>Dikarya</taxon>
        <taxon>Ascomycota</taxon>
        <taxon>Pezizomycotina</taxon>
        <taxon>Leotiomycetes</taxon>
        <taxon>Helotiales</taxon>
        <taxon>Drepanopezizaceae</taxon>
        <taxon>Diplocarpon</taxon>
    </lineage>
</organism>
<keyword evidence="2" id="KW-1185">Reference proteome</keyword>
<dbReference type="EMBL" id="MZNU01000442">
    <property type="protein sequence ID" value="OWO97401.1"/>
    <property type="molecule type" value="Genomic_DNA"/>
</dbReference>
<dbReference type="OrthoDB" id="3551791at2759"/>
<proteinExistence type="predicted"/>
<protein>
    <submittedName>
        <fullName evidence="1">Uncharacterized protein</fullName>
    </submittedName>
</protein>
<evidence type="ECO:0000313" key="2">
    <source>
        <dbReference type="Proteomes" id="UP000242519"/>
    </source>
</evidence>
<gene>
    <name evidence="1" type="ORF">B2J93_8127</name>
</gene>
<dbReference type="Proteomes" id="UP000242519">
    <property type="component" value="Unassembled WGS sequence"/>
</dbReference>
<dbReference type="InParanoid" id="A0A218YTR3"/>
<dbReference type="AlphaFoldDB" id="A0A218YTR3"/>
<name>A0A218YTR3_9HELO</name>
<evidence type="ECO:0000313" key="1">
    <source>
        <dbReference type="EMBL" id="OWO97401.1"/>
    </source>
</evidence>
<reference evidence="1 2" key="1">
    <citation type="submission" date="2017-04" db="EMBL/GenBank/DDBJ databases">
        <title>Draft genome sequence of Marssonina coronaria NL1: causal agent of apple blotch.</title>
        <authorList>
            <person name="Cheng Q."/>
        </authorList>
    </citation>
    <scope>NUCLEOTIDE SEQUENCE [LARGE SCALE GENOMIC DNA]</scope>
    <source>
        <strain evidence="1 2">NL1</strain>
    </source>
</reference>